<dbReference type="InParanoid" id="J4GSB0"/>
<dbReference type="AlphaFoldDB" id="J4GSB0"/>
<evidence type="ECO:0000313" key="3">
    <source>
        <dbReference type="EMBL" id="CCM04025.1"/>
    </source>
</evidence>
<name>J4GSB0_9APHY</name>
<dbReference type="SUPFAM" id="SSF52499">
    <property type="entry name" value="Isochorismatase-like hydrolases"/>
    <property type="match status" value="1"/>
</dbReference>
<sequence>MSLPAVVKVVPGRTVFFVCDLQTRFRAAIHGFSDVISTASKMLKVAKVLDVPVVFTEQNSRALGSTVPELDVESLGPLYLGAIEKTLFSMLTPEVKSLLKERNFKSVVLFGIEAIARVRPAINSRSP</sequence>
<dbReference type="Pfam" id="PF00857">
    <property type="entry name" value="Isochorismatase"/>
    <property type="match status" value="1"/>
</dbReference>
<dbReference type="Proteomes" id="UP000006352">
    <property type="component" value="Unassembled WGS sequence"/>
</dbReference>
<dbReference type="RefSeq" id="XP_012183308.1">
    <property type="nucleotide sequence ID" value="XM_012327918.1"/>
</dbReference>
<dbReference type="InterPro" id="IPR050993">
    <property type="entry name" value="Isochorismatase_domain"/>
</dbReference>
<organism evidence="3 4">
    <name type="scientific">Fibroporia radiculosa</name>
    <dbReference type="NCBI Taxonomy" id="599839"/>
    <lineage>
        <taxon>Eukaryota</taxon>
        <taxon>Fungi</taxon>
        <taxon>Dikarya</taxon>
        <taxon>Basidiomycota</taxon>
        <taxon>Agaricomycotina</taxon>
        <taxon>Agaricomycetes</taxon>
        <taxon>Polyporales</taxon>
        <taxon>Fibroporiaceae</taxon>
        <taxon>Fibroporia</taxon>
    </lineage>
</organism>
<comment type="similarity">
    <text evidence="1">Belongs to the isochorismatase family.</text>
</comment>
<dbReference type="GeneID" id="24098936"/>
<dbReference type="InterPro" id="IPR000868">
    <property type="entry name" value="Isochorismatase-like_dom"/>
</dbReference>
<dbReference type="HOGENOM" id="CLU_1970604_0_0_1"/>
<keyword evidence="4" id="KW-1185">Reference proteome</keyword>
<evidence type="ECO:0000313" key="4">
    <source>
        <dbReference type="Proteomes" id="UP000006352"/>
    </source>
</evidence>
<protein>
    <recommendedName>
        <fullName evidence="2">Isochorismatase-like domain-containing protein</fullName>
    </recommendedName>
</protein>
<proteinExistence type="inferred from homology"/>
<dbReference type="Gene3D" id="3.40.50.850">
    <property type="entry name" value="Isochorismatase-like"/>
    <property type="match status" value="1"/>
</dbReference>
<accession>J4GSB0</accession>
<reference evidence="3 4" key="1">
    <citation type="journal article" date="2012" name="Appl. Environ. Microbiol.">
        <title>Short-read sequencing for genomic analysis of the brown rot fungus Fibroporia radiculosa.</title>
        <authorList>
            <person name="Tang J.D."/>
            <person name="Perkins A.D."/>
            <person name="Sonstegard T.S."/>
            <person name="Schroeder S.G."/>
            <person name="Burgess S.C."/>
            <person name="Diehl S.V."/>
        </authorList>
    </citation>
    <scope>NUCLEOTIDE SEQUENCE [LARGE SCALE GENOMIC DNA]</scope>
    <source>
        <strain evidence="3 4">TFFH 294</strain>
    </source>
</reference>
<dbReference type="OrthoDB" id="269496at2759"/>
<dbReference type="PANTHER" id="PTHR14119:SF3">
    <property type="entry name" value="ISOCHORISMATASE DOMAIN-CONTAINING PROTEIN 2"/>
    <property type="match status" value="1"/>
</dbReference>
<dbReference type="PANTHER" id="PTHR14119">
    <property type="entry name" value="HYDROLASE"/>
    <property type="match status" value="1"/>
</dbReference>
<evidence type="ECO:0000256" key="1">
    <source>
        <dbReference type="ARBA" id="ARBA00006336"/>
    </source>
</evidence>
<gene>
    <name evidence="3" type="ORF">FIBRA_06182</name>
</gene>
<dbReference type="EMBL" id="HE797139">
    <property type="protein sequence ID" value="CCM04025.1"/>
    <property type="molecule type" value="Genomic_DNA"/>
</dbReference>
<dbReference type="STRING" id="599839.J4GSB0"/>
<feature type="domain" description="Isochorismatase-like" evidence="2">
    <location>
        <begin position="14"/>
        <end position="114"/>
    </location>
</feature>
<dbReference type="InterPro" id="IPR036380">
    <property type="entry name" value="Isochorismatase-like_sf"/>
</dbReference>
<evidence type="ECO:0000259" key="2">
    <source>
        <dbReference type="Pfam" id="PF00857"/>
    </source>
</evidence>